<keyword evidence="3" id="KW-0804">Transcription</keyword>
<dbReference type="SUPFAM" id="SSF46689">
    <property type="entry name" value="Homeodomain-like"/>
    <property type="match status" value="2"/>
</dbReference>
<protein>
    <submittedName>
        <fullName evidence="5">AraC family transcriptional regulator</fullName>
    </submittedName>
</protein>
<dbReference type="Proteomes" id="UP000396788">
    <property type="component" value="Unassembled WGS sequence"/>
</dbReference>
<dbReference type="Gene3D" id="1.10.10.60">
    <property type="entry name" value="Homeodomain-like"/>
    <property type="match status" value="1"/>
</dbReference>
<evidence type="ECO:0000256" key="1">
    <source>
        <dbReference type="ARBA" id="ARBA00023015"/>
    </source>
</evidence>
<dbReference type="InterPro" id="IPR009057">
    <property type="entry name" value="Homeodomain-like_sf"/>
</dbReference>
<evidence type="ECO:0000313" key="6">
    <source>
        <dbReference type="Proteomes" id="UP000396788"/>
    </source>
</evidence>
<dbReference type="PANTHER" id="PTHR46796">
    <property type="entry name" value="HTH-TYPE TRANSCRIPTIONAL ACTIVATOR RHAS-RELATED"/>
    <property type="match status" value="1"/>
</dbReference>
<proteinExistence type="predicted"/>
<dbReference type="AlphaFoldDB" id="A0A5E4VJL7"/>
<accession>A0A5E4VJL7</accession>
<evidence type="ECO:0000259" key="4">
    <source>
        <dbReference type="PROSITE" id="PS01124"/>
    </source>
</evidence>
<dbReference type="Pfam" id="PF12833">
    <property type="entry name" value="HTH_18"/>
    <property type="match status" value="1"/>
</dbReference>
<dbReference type="InterPro" id="IPR018060">
    <property type="entry name" value="HTH_AraC"/>
</dbReference>
<dbReference type="GO" id="GO:0003700">
    <property type="term" value="F:DNA-binding transcription factor activity"/>
    <property type="evidence" value="ECO:0007669"/>
    <property type="project" value="InterPro"/>
</dbReference>
<name>A0A5E4VJL7_9BURK</name>
<feature type="domain" description="HTH araC/xylS-type" evidence="4">
    <location>
        <begin position="27"/>
        <end position="124"/>
    </location>
</feature>
<evidence type="ECO:0000313" key="5">
    <source>
        <dbReference type="EMBL" id="VVE11604.1"/>
    </source>
</evidence>
<reference evidence="5 6" key="1">
    <citation type="submission" date="2019-08" db="EMBL/GenBank/DDBJ databases">
        <authorList>
            <person name="Peeters C."/>
        </authorList>
    </citation>
    <scope>NUCLEOTIDE SEQUENCE [LARGE SCALE GENOMIC DNA]</scope>
    <source>
        <strain evidence="5 6">LMG 31107</strain>
    </source>
</reference>
<keyword evidence="1" id="KW-0805">Transcription regulation</keyword>
<gene>
    <name evidence="5" type="ORF">PCE31107_02672</name>
</gene>
<keyword evidence="2" id="KW-0238">DNA-binding</keyword>
<dbReference type="GO" id="GO:0043565">
    <property type="term" value="F:sequence-specific DNA binding"/>
    <property type="evidence" value="ECO:0007669"/>
    <property type="project" value="InterPro"/>
</dbReference>
<sequence>MNATSTSCSSASRAVAYRKPAPTGTLDDARAFMESHFNEALSVPQLAEMCALSVSRFATAFRQRFGEAPHRYLCSVRVAAAQRLLLAGVPGSHVATDVGFFDQSHLARHFKRLCGETPSEFVQRHRTHERHRPRVRWADTSLPLR</sequence>
<evidence type="ECO:0000256" key="2">
    <source>
        <dbReference type="ARBA" id="ARBA00023125"/>
    </source>
</evidence>
<evidence type="ECO:0000256" key="3">
    <source>
        <dbReference type="ARBA" id="ARBA00023163"/>
    </source>
</evidence>
<dbReference type="PROSITE" id="PS01124">
    <property type="entry name" value="HTH_ARAC_FAMILY_2"/>
    <property type="match status" value="1"/>
</dbReference>
<dbReference type="EMBL" id="CABPRY010000005">
    <property type="protein sequence ID" value="VVE11604.1"/>
    <property type="molecule type" value="Genomic_DNA"/>
</dbReference>
<dbReference type="InterPro" id="IPR050204">
    <property type="entry name" value="AraC_XylS_family_regulators"/>
</dbReference>
<dbReference type="SMART" id="SM00342">
    <property type="entry name" value="HTH_ARAC"/>
    <property type="match status" value="1"/>
</dbReference>
<organism evidence="5 6">
    <name type="scientific">Pandoraea cepalis</name>
    <dbReference type="NCBI Taxonomy" id="2508294"/>
    <lineage>
        <taxon>Bacteria</taxon>
        <taxon>Pseudomonadati</taxon>
        <taxon>Pseudomonadota</taxon>
        <taxon>Betaproteobacteria</taxon>
        <taxon>Burkholderiales</taxon>
        <taxon>Burkholderiaceae</taxon>
        <taxon>Pandoraea</taxon>
    </lineage>
</organism>